<name>A0A9N9C783_9GLOM</name>
<dbReference type="OrthoDB" id="40823at2759"/>
<sequence>MSPVAAVHTLYARDAIQDQLAPNSTQRVTLYIIGAYIVGILILWNLPIVSTILYPFKLLTVGLHEFSHAAAGCCTGAKIDSIEIDPNEGGVTRMRGGVQCWTLPAGYLGSSFIGAILIFCGFNILASQFASIFLGLCLLITLWWARNWLTRFITFFFIAVMVGLWFIEKGAGLKYFVLFVGVMSCLYSLWDIMDDLVFRKVNESDASKFAKTCGCCPSQVWGVIWLLISFVFLAIGVLAGLVAFKENYQTQKDQSTHVF</sequence>
<proteinExistence type="predicted"/>
<feature type="transmembrane region" description="Helical" evidence="1">
    <location>
        <begin position="112"/>
        <end position="142"/>
    </location>
</feature>
<dbReference type="EMBL" id="CAJVPS010003732">
    <property type="protein sequence ID" value="CAG8593701.1"/>
    <property type="molecule type" value="Genomic_DNA"/>
</dbReference>
<protein>
    <submittedName>
        <fullName evidence="2">11643_t:CDS:1</fullName>
    </submittedName>
</protein>
<keyword evidence="3" id="KW-1185">Reference proteome</keyword>
<dbReference type="PANTHER" id="PTHR33979:SF2">
    <property type="entry name" value="PEPTIDASE M50B-LIKE-DOMAIN-CONTAINING PROTEIN"/>
    <property type="match status" value="1"/>
</dbReference>
<dbReference type="AlphaFoldDB" id="A0A9N9C783"/>
<feature type="transmembrane region" description="Helical" evidence="1">
    <location>
        <begin position="148"/>
        <end position="166"/>
    </location>
</feature>
<evidence type="ECO:0000313" key="3">
    <source>
        <dbReference type="Proteomes" id="UP000789508"/>
    </source>
</evidence>
<feature type="transmembrane region" description="Helical" evidence="1">
    <location>
        <begin position="173"/>
        <end position="190"/>
    </location>
</feature>
<dbReference type="Pfam" id="PF13398">
    <property type="entry name" value="Peptidase_M50B"/>
    <property type="match status" value="1"/>
</dbReference>
<feature type="transmembrane region" description="Helical" evidence="1">
    <location>
        <begin position="224"/>
        <end position="244"/>
    </location>
</feature>
<dbReference type="PANTHER" id="PTHR33979">
    <property type="entry name" value="OS02G0221600 PROTEIN"/>
    <property type="match status" value="1"/>
</dbReference>
<dbReference type="Proteomes" id="UP000789508">
    <property type="component" value="Unassembled WGS sequence"/>
</dbReference>
<dbReference type="InterPro" id="IPR049500">
    <property type="entry name" value="Peptidase_M50B-like"/>
</dbReference>
<evidence type="ECO:0000313" key="2">
    <source>
        <dbReference type="EMBL" id="CAG8593701.1"/>
    </source>
</evidence>
<evidence type="ECO:0000256" key="1">
    <source>
        <dbReference type="SAM" id="Phobius"/>
    </source>
</evidence>
<organism evidence="2 3">
    <name type="scientific">Ambispora leptoticha</name>
    <dbReference type="NCBI Taxonomy" id="144679"/>
    <lineage>
        <taxon>Eukaryota</taxon>
        <taxon>Fungi</taxon>
        <taxon>Fungi incertae sedis</taxon>
        <taxon>Mucoromycota</taxon>
        <taxon>Glomeromycotina</taxon>
        <taxon>Glomeromycetes</taxon>
        <taxon>Archaeosporales</taxon>
        <taxon>Ambisporaceae</taxon>
        <taxon>Ambispora</taxon>
    </lineage>
</organism>
<reference evidence="2" key="1">
    <citation type="submission" date="2021-06" db="EMBL/GenBank/DDBJ databases">
        <authorList>
            <person name="Kallberg Y."/>
            <person name="Tangrot J."/>
            <person name="Rosling A."/>
        </authorList>
    </citation>
    <scope>NUCLEOTIDE SEQUENCE</scope>
    <source>
        <strain evidence="2">FL130A</strain>
    </source>
</reference>
<keyword evidence="1" id="KW-0472">Membrane</keyword>
<keyword evidence="1" id="KW-1133">Transmembrane helix</keyword>
<gene>
    <name evidence="2" type="ORF">ALEPTO_LOCUS7818</name>
</gene>
<accession>A0A9N9C783</accession>
<feature type="transmembrane region" description="Helical" evidence="1">
    <location>
        <begin position="30"/>
        <end position="54"/>
    </location>
</feature>
<comment type="caution">
    <text evidence="2">The sequence shown here is derived from an EMBL/GenBank/DDBJ whole genome shotgun (WGS) entry which is preliminary data.</text>
</comment>
<keyword evidence="1" id="KW-0812">Transmembrane</keyword>